<proteinExistence type="predicted"/>
<name>A0AC60Q2T0_IXOPE</name>
<evidence type="ECO:0000313" key="1">
    <source>
        <dbReference type="EMBL" id="KAG0427298.1"/>
    </source>
</evidence>
<keyword evidence="2" id="KW-1185">Reference proteome</keyword>
<accession>A0AC60Q2T0</accession>
<evidence type="ECO:0000313" key="2">
    <source>
        <dbReference type="Proteomes" id="UP000805193"/>
    </source>
</evidence>
<dbReference type="EMBL" id="JABSTQ010009642">
    <property type="protein sequence ID" value="KAG0427298.1"/>
    <property type="molecule type" value="Genomic_DNA"/>
</dbReference>
<comment type="caution">
    <text evidence="1">The sequence shown here is derived from an EMBL/GenBank/DDBJ whole genome shotgun (WGS) entry which is preliminary data.</text>
</comment>
<reference evidence="1 2" key="1">
    <citation type="journal article" date="2020" name="Cell">
        <title>Large-Scale Comparative Analyses of Tick Genomes Elucidate Their Genetic Diversity and Vector Capacities.</title>
        <authorList>
            <consortium name="Tick Genome and Microbiome Consortium (TIGMIC)"/>
            <person name="Jia N."/>
            <person name="Wang J."/>
            <person name="Shi W."/>
            <person name="Du L."/>
            <person name="Sun Y."/>
            <person name="Zhan W."/>
            <person name="Jiang J.F."/>
            <person name="Wang Q."/>
            <person name="Zhang B."/>
            <person name="Ji P."/>
            <person name="Bell-Sakyi L."/>
            <person name="Cui X.M."/>
            <person name="Yuan T.T."/>
            <person name="Jiang B.G."/>
            <person name="Yang W.F."/>
            <person name="Lam T.T."/>
            <person name="Chang Q.C."/>
            <person name="Ding S.J."/>
            <person name="Wang X.J."/>
            <person name="Zhu J.G."/>
            <person name="Ruan X.D."/>
            <person name="Zhao L."/>
            <person name="Wei J.T."/>
            <person name="Ye R.Z."/>
            <person name="Que T.C."/>
            <person name="Du C.H."/>
            <person name="Zhou Y.H."/>
            <person name="Cheng J.X."/>
            <person name="Dai P.F."/>
            <person name="Guo W.B."/>
            <person name="Han X.H."/>
            <person name="Huang E.J."/>
            <person name="Li L.F."/>
            <person name="Wei W."/>
            <person name="Gao Y.C."/>
            <person name="Liu J.Z."/>
            <person name="Shao H.Z."/>
            <person name="Wang X."/>
            <person name="Wang C.C."/>
            <person name="Yang T.C."/>
            <person name="Huo Q.B."/>
            <person name="Li W."/>
            <person name="Chen H.Y."/>
            <person name="Chen S.E."/>
            <person name="Zhou L.G."/>
            <person name="Ni X.B."/>
            <person name="Tian J.H."/>
            <person name="Sheng Y."/>
            <person name="Liu T."/>
            <person name="Pan Y.S."/>
            <person name="Xia L.Y."/>
            <person name="Li J."/>
            <person name="Zhao F."/>
            <person name="Cao W.C."/>
        </authorList>
    </citation>
    <scope>NUCLEOTIDE SEQUENCE [LARGE SCALE GENOMIC DNA]</scope>
    <source>
        <strain evidence="1">Iper-2018</strain>
    </source>
</reference>
<dbReference type="Proteomes" id="UP000805193">
    <property type="component" value="Unassembled WGS sequence"/>
</dbReference>
<gene>
    <name evidence="1" type="ORF">HPB47_025643</name>
</gene>
<organism evidence="1 2">
    <name type="scientific">Ixodes persulcatus</name>
    <name type="common">Taiga tick</name>
    <dbReference type="NCBI Taxonomy" id="34615"/>
    <lineage>
        <taxon>Eukaryota</taxon>
        <taxon>Metazoa</taxon>
        <taxon>Ecdysozoa</taxon>
        <taxon>Arthropoda</taxon>
        <taxon>Chelicerata</taxon>
        <taxon>Arachnida</taxon>
        <taxon>Acari</taxon>
        <taxon>Parasitiformes</taxon>
        <taxon>Ixodida</taxon>
        <taxon>Ixodoidea</taxon>
        <taxon>Ixodidae</taxon>
        <taxon>Ixodinae</taxon>
        <taxon>Ixodes</taxon>
    </lineage>
</organism>
<sequence>MTLANETTQHTRTGNSVERDTNPDLAFPHGPSVAEWSASDEQLGSDHRLIDLTLITNVKQKVRRNTARITNWDHFRYHTSNNPPPTDADPRAWANHLLQAQNNCTKEAQTTTAIPYIDTHLLNLWKIRRKLVKKWKKTKHSKHLKHKIHKITKEAETYAEQLTTENWLQLYDSLNGQLGTKKRGAYYAHSSHPLNIAIPSHVLCWSAKLPRTTSSSNSATPSFHHQPTHHKHQNLQLLPSTHATWTPPSHSMN</sequence>
<protein>
    <submittedName>
        <fullName evidence="1">Uncharacterized protein</fullName>
    </submittedName>
</protein>